<dbReference type="InterPro" id="IPR014756">
    <property type="entry name" value="Ig_E-set"/>
</dbReference>
<dbReference type="Pfam" id="PF03067">
    <property type="entry name" value="LPMO_10"/>
    <property type="match status" value="1"/>
</dbReference>
<keyword evidence="1 2" id="KW-0732">Signal</keyword>
<dbReference type="SUPFAM" id="SSF81296">
    <property type="entry name" value="E set domains"/>
    <property type="match status" value="1"/>
</dbReference>
<feature type="signal peptide" evidence="2">
    <location>
        <begin position="1"/>
        <end position="31"/>
    </location>
</feature>
<dbReference type="EMBL" id="JACHJS010000001">
    <property type="protein sequence ID" value="MBB4964731.1"/>
    <property type="molecule type" value="Genomic_DNA"/>
</dbReference>
<feature type="domain" description="Chitin-binding type-4" evidence="3">
    <location>
        <begin position="32"/>
        <end position="168"/>
    </location>
</feature>
<dbReference type="InterPro" id="IPR051024">
    <property type="entry name" value="GlcNAc_Chitin_IntDeg"/>
</dbReference>
<dbReference type="Gene3D" id="2.70.50.50">
    <property type="entry name" value="chitin-binding protein cbp21"/>
    <property type="match status" value="1"/>
</dbReference>
<name>A0A7W7T1C0_9PSEU</name>
<protein>
    <submittedName>
        <fullName evidence="4">Chitin-binding protein</fullName>
    </submittedName>
</protein>
<evidence type="ECO:0000313" key="4">
    <source>
        <dbReference type="EMBL" id="MBB4964731.1"/>
    </source>
</evidence>
<dbReference type="RefSeq" id="WP_184667941.1">
    <property type="nucleotide sequence ID" value="NZ_BAABAI010000015.1"/>
</dbReference>
<evidence type="ECO:0000259" key="3">
    <source>
        <dbReference type="Pfam" id="PF03067"/>
    </source>
</evidence>
<sequence length="171" mass="17915">MALRKRLAAAVAGVIATPLVLVALPTSPASAHGYVSSPASRQAQCARNVVACGSIKYEPQSVEGPKGLRSCNGGDARWADLNNDSKGWQAASVGRTATFSWTFTARHATASYEYYVNGTRVASFAGNGKQPGASISHQVTLPGSGRQKVLAIWNISDTPNAFYACIDVNVS</sequence>
<accession>A0A7W7T1C0</accession>
<proteinExistence type="predicted"/>
<dbReference type="PANTHER" id="PTHR34823">
    <property type="entry name" value="GLCNAC-BINDING PROTEIN A"/>
    <property type="match status" value="1"/>
</dbReference>
<comment type="caution">
    <text evidence="4">The sequence shown here is derived from an EMBL/GenBank/DDBJ whole genome shotgun (WGS) entry which is preliminary data.</text>
</comment>
<organism evidence="4 5">
    <name type="scientific">Saccharothrix violaceirubra</name>
    <dbReference type="NCBI Taxonomy" id="413306"/>
    <lineage>
        <taxon>Bacteria</taxon>
        <taxon>Bacillati</taxon>
        <taxon>Actinomycetota</taxon>
        <taxon>Actinomycetes</taxon>
        <taxon>Pseudonocardiales</taxon>
        <taxon>Pseudonocardiaceae</taxon>
        <taxon>Saccharothrix</taxon>
    </lineage>
</organism>
<gene>
    <name evidence="4" type="ORF">F4559_002090</name>
</gene>
<reference evidence="4 5" key="1">
    <citation type="submission" date="2020-08" db="EMBL/GenBank/DDBJ databases">
        <title>Sequencing the genomes of 1000 actinobacteria strains.</title>
        <authorList>
            <person name="Klenk H.-P."/>
        </authorList>
    </citation>
    <scope>NUCLEOTIDE SEQUENCE [LARGE SCALE GENOMIC DNA]</scope>
    <source>
        <strain evidence="4 5">DSM 45084</strain>
    </source>
</reference>
<dbReference type="InterPro" id="IPR004302">
    <property type="entry name" value="Cellulose/chitin-bd_N"/>
</dbReference>
<dbReference type="Proteomes" id="UP000542674">
    <property type="component" value="Unassembled WGS sequence"/>
</dbReference>
<evidence type="ECO:0000256" key="1">
    <source>
        <dbReference type="ARBA" id="ARBA00022729"/>
    </source>
</evidence>
<keyword evidence="5" id="KW-1185">Reference proteome</keyword>
<evidence type="ECO:0000256" key="2">
    <source>
        <dbReference type="SAM" id="SignalP"/>
    </source>
</evidence>
<dbReference type="PANTHER" id="PTHR34823:SF1">
    <property type="entry name" value="CHITIN-BINDING TYPE-4 DOMAIN-CONTAINING PROTEIN"/>
    <property type="match status" value="1"/>
</dbReference>
<dbReference type="CDD" id="cd21177">
    <property type="entry name" value="LPMO_AA10"/>
    <property type="match status" value="1"/>
</dbReference>
<dbReference type="AlphaFoldDB" id="A0A7W7T1C0"/>
<feature type="chain" id="PRO_5031026484" evidence="2">
    <location>
        <begin position="32"/>
        <end position="171"/>
    </location>
</feature>
<evidence type="ECO:0000313" key="5">
    <source>
        <dbReference type="Proteomes" id="UP000542674"/>
    </source>
</evidence>